<dbReference type="SUPFAM" id="SSF48452">
    <property type="entry name" value="TPR-like"/>
    <property type="match status" value="1"/>
</dbReference>
<dbReference type="PROSITE" id="PS51755">
    <property type="entry name" value="OMPR_PHOB"/>
    <property type="match status" value="1"/>
</dbReference>
<organism evidence="7 8">
    <name type="scientific">Mangrovihabitans endophyticus</name>
    <dbReference type="NCBI Taxonomy" id="1751298"/>
    <lineage>
        <taxon>Bacteria</taxon>
        <taxon>Bacillati</taxon>
        <taxon>Actinomycetota</taxon>
        <taxon>Actinomycetes</taxon>
        <taxon>Micromonosporales</taxon>
        <taxon>Micromonosporaceae</taxon>
        <taxon>Mangrovihabitans</taxon>
    </lineage>
</organism>
<dbReference type="Gene3D" id="1.10.10.10">
    <property type="entry name" value="Winged helix-like DNA-binding domain superfamily/Winged helix DNA-binding domain"/>
    <property type="match status" value="1"/>
</dbReference>
<dbReference type="InterPro" id="IPR001867">
    <property type="entry name" value="OmpR/PhoB-type_DNA-bd"/>
</dbReference>
<reference evidence="7" key="2">
    <citation type="submission" date="2020-09" db="EMBL/GenBank/DDBJ databases">
        <authorList>
            <person name="Sun Q."/>
            <person name="Zhou Y."/>
        </authorList>
    </citation>
    <scope>NUCLEOTIDE SEQUENCE</scope>
    <source>
        <strain evidence="7">CGMCC 4.7299</strain>
    </source>
</reference>
<dbReference type="SMART" id="SM01043">
    <property type="entry name" value="BTAD"/>
    <property type="match status" value="1"/>
</dbReference>
<dbReference type="GO" id="GO:0006355">
    <property type="term" value="P:regulation of DNA-templated transcription"/>
    <property type="evidence" value="ECO:0007669"/>
    <property type="project" value="InterPro"/>
</dbReference>
<keyword evidence="8" id="KW-1185">Reference proteome</keyword>
<keyword evidence="3 5" id="KW-0238">DNA-binding</keyword>
<dbReference type="InterPro" id="IPR016032">
    <property type="entry name" value="Sig_transdc_resp-reg_C-effctor"/>
</dbReference>
<evidence type="ECO:0000313" key="8">
    <source>
        <dbReference type="Proteomes" id="UP000656042"/>
    </source>
</evidence>
<dbReference type="Gene3D" id="1.25.40.10">
    <property type="entry name" value="Tetratricopeptide repeat domain"/>
    <property type="match status" value="1"/>
</dbReference>
<evidence type="ECO:0000256" key="1">
    <source>
        <dbReference type="ARBA" id="ARBA00005820"/>
    </source>
</evidence>
<evidence type="ECO:0000256" key="4">
    <source>
        <dbReference type="ARBA" id="ARBA00023163"/>
    </source>
</evidence>
<dbReference type="GO" id="GO:0003677">
    <property type="term" value="F:DNA binding"/>
    <property type="evidence" value="ECO:0007669"/>
    <property type="project" value="UniProtKB-UniRule"/>
</dbReference>
<dbReference type="EMBL" id="BMMX01000041">
    <property type="protein sequence ID" value="GGL13475.1"/>
    <property type="molecule type" value="Genomic_DNA"/>
</dbReference>
<comment type="caution">
    <text evidence="7">The sequence shown here is derived from an EMBL/GenBank/DDBJ whole genome shotgun (WGS) entry which is preliminary data.</text>
</comment>
<protein>
    <recommendedName>
        <fullName evidence="6">OmpR/PhoB-type domain-containing protein</fullName>
    </recommendedName>
</protein>
<dbReference type="Proteomes" id="UP000656042">
    <property type="component" value="Unassembled WGS sequence"/>
</dbReference>
<dbReference type="InterPro" id="IPR011990">
    <property type="entry name" value="TPR-like_helical_dom_sf"/>
</dbReference>
<dbReference type="SMART" id="SM00862">
    <property type="entry name" value="Trans_reg_C"/>
    <property type="match status" value="1"/>
</dbReference>
<feature type="DNA-binding region" description="OmpR/PhoB-type" evidence="5">
    <location>
        <begin position="1"/>
        <end position="93"/>
    </location>
</feature>
<gene>
    <name evidence="7" type="ORF">GCM10012284_55260</name>
</gene>
<proteinExistence type="inferred from homology"/>
<keyword evidence="4" id="KW-0804">Transcription</keyword>
<feature type="domain" description="OmpR/PhoB-type" evidence="6">
    <location>
        <begin position="1"/>
        <end position="93"/>
    </location>
</feature>
<dbReference type="AlphaFoldDB" id="A0A8J3C6Q1"/>
<evidence type="ECO:0000256" key="5">
    <source>
        <dbReference type="PROSITE-ProRule" id="PRU01091"/>
    </source>
</evidence>
<accession>A0A8J3C6Q1</accession>
<evidence type="ECO:0000256" key="3">
    <source>
        <dbReference type="ARBA" id="ARBA00023125"/>
    </source>
</evidence>
<evidence type="ECO:0000313" key="7">
    <source>
        <dbReference type="EMBL" id="GGL13475.1"/>
    </source>
</evidence>
<reference evidence="7" key="1">
    <citation type="journal article" date="2014" name="Int. J. Syst. Evol. Microbiol.">
        <title>Complete genome sequence of Corynebacterium casei LMG S-19264T (=DSM 44701T), isolated from a smear-ripened cheese.</title>
        <authorList>
            <consortium name="US DOE Joint Genome Institute (JGI-PGF)"/>
            <person name="Walter F."/>
            <person name="Albersmeier A."/>
            <person name="Kalinowski J."/>
            <person name="Ruckert C."/>
        </authorList>
    </citation>
    <scope>NUCLEOTIDE SEQUENCE</scope>
    <source>
        <strain evidence="7">CGMCC 4.7299</strain>
    </source>
</reference>
<dbReference type="GO" id="GO:0000160">
    <property type="term" value="P:phosphorelay signal transduction system"/>
    <property type="evidence" value="ECO:0007669"/>
    <property type="project" value="InterPro"/>
</dbReference>
<dbReference type="PANTHER" id="PTHR35807">
    <property type="entry name" value="TRANSCRIPTIONAL REGULATOR REDD-RELATED"/>
    <property type="match status" value="1"/>
</dbReference>
<keyword evidence="2" id="KW-0805">Transcription regulation</keyword>
<evidence type="ECO:0000256" key="2">
    <source>
        <dbReference type="ARBA" id="ARBA00023015"/>
    </source>
</evidence>
<evidence type="ECO:0000259" key="6">
    <source>
        <dbReference type="PROSITE" id="PS51755"/>
    </source>
</evidence>
<dbReference type="SUPFAM" id="SSF46894">
    <property type="entry name" value="C-terminal effector domain of the bipartite response regulators"/>
    <property type="match status" value="1"/>
</dbReference>
<sequence>MRIILLGPVSVQHGGTLRPVGGNRARRALAMLALAADRPVGTAQLIDGLWPDDPPATCRDQIYNCMTGLRRVLRPVRNEAVIEPVGGGYRLRLDPNRVDAIAFETSLRRAADLTRAGHAAQAARELAAALKLWRGEPLQGITDGVLGAAAVRLERLHGEAWHQRIATQRAASRDSDLDPGLIGEMYAAVERLPLHEGLVRELATVLWESGRPAEALTACQEHRRRLAAEVGVDVGPAVRDLESRIRQARPVRATEPPSTNDPAPCQEASRLLAHADLLINQIRAHLGDHHCASQR</sequence>
<comment type="similarity">
    <text evidence="1">Belongs to the AfsR/DnrI/RedD regulatory family.</text>
</comment>
<dbReference type="PANTHER" id="PTHR35807:SF1">
    <property type="entry name" value="TRANSCRIPTIONAL REGULATOR REDD"/>
    <property type="match status" value="1"/>
</dbReference>
<dbReference type="InterPro" id="IPR005158">
    <property type="entry name" value="BTAD"/>
</dbReference>
<dbReference type="InterPro" id="IPR036388">
    <property type="entry name" value="WH-like_DNA-bd_sf"/>
</dbReference>
<name>A0A8J3C6Q1_9ACTN</name>
<dbReference type="InterPro" id="IPR051677">
    <property type="entry name" value="AfsR-DnrI-RedD_regulator"/>
</dbReference>
<dbReference type="Pfam" id="PF03704">
    <property type="entry name" value="BTAD"/>
    <property type="match status" value="1"/>
</dbReference>